<keyword evidence="1" id="KW-0812">Transmembrane</keyword>
<feature type="transmembrane region" description="Helical" evidence="1">
    <location>
        <begin position="64"/>
        <end position="87"/>
    </location>
</feature>
<feature type="transmembrane region" description="Helical" evidence="1">
    <location>
        <begin position="273"/>
        <end position="292"/>
    </location>
</feature>
<organism evidence="2 3">
    <name type="scientific">Arthrobacter citreus</name>
    <dbReference type="NCBI Taxonomy" id="1670"/>
    <lineage>
        <taxon>Bacteria</taxon>
        <taxon>Bacillati</taxon>
        <taxon>Actinomycetota</taxon>
        <taxon>Actinomycetes</taxon>
        <taxon>Micrococcales</taxon>
        <taxon>Micrococcaceae</taxon>
        <taxon>Arthrobacter</taxon>
    </lineage>
</organism>
<feature type="transmembrane region" description="Helical" evidence="1">
    <location>
        <begin position="248"/>
        <end position="266"/>
    </location>
</feature>
<reference evidence="2 3" key="1">
    <citation type="submission" date="2024-04" db="EMBL/GenBank/DDBJ databases">
        <title>Arthrobacter sp. from Plains bison fecal sample.</title>
        <authorList>
            <person name="Ruzzini A."/>
        </authorList>
    </citation>
    <scope>NUCLEOTIDE SEQUENCE [LARGE SCALE GENOMIC DNA]</scope>
    <source>
        <strain evidence="2 3">EINP1</strain>
    </source>
</reference>
<feature type="transmembrane region" description="Helical" evidence="1">
    <location>
        <begin position="93"/>
        <end position="114"/>
    </location>
</feature>
<keyword evidence="3" id="KW-1185">Reference proteome</keyword>
<protein>
    <submittedName>
        <fullName evidence="2">O-antigen ligase domain-containing protein</fullName>
    </submittedName>
</protein>
<dbReference type="GO" id="GO:0016874">
    <property type="term" value="F:ligase activity"/>
    <property type="evidence" value="ECO:0007669"/>
    <property type="project" value="UniProtKB-KW"/>
</dbReference>
<proteinExistence type="predicted"/>
<gene>
    <name evidence="2" type="ORF">AAE021_10610</name>
</gene>
<feature type="transmembrane region" description="Helical" evidence="1">
    <location>
        <begin position="126"/>
        <end position="146"/>
    </location>
</feature>
<name>A0ABZ2ZS68_9MICC</name>
<feature type="transmembrane region" description="Helical" evidence="1">
    <location>
        <begin position="383"/>
        <end position="416"/>
    </location>
</feature>
<feature type="transmembrane region" description="Helical" evidence="1">
    <location>
        <begin position="346"/>
        <end position="371"/>
    </location>
</feature>
<evidence type="ECO:0000313" key="2">
    <source>
        <dbReference type="EMBL" id="WZP14652.1"/>
    </source>
</evidence>
<dbReference type="PANTHER" id="PTHR37422:SF13">
    <property type="entry name" value="LIPOPOLYSACCHARIDE BIOSYNTHESIS PROTEIN PA4999-RELATED"/>
    <property type="match status" value="1"/>
</dbReference>
<feature type="transmembrane region" description="Helical" evidence="1">
    <location>
        <begin position="225"/>
        <end position="242"/>
    </location>
</feature>
<accession>A0ABZ2ZS68</accession>
<dbReference type="Proteomes" id="UP001448858">
    <property type="component" value="Chromosome"/>
</dbReference>
<dbReference type="EMBL" id="CP151657">
    <property type="protein sequence ID" value="WZP14652.1"/>
    <property type="molecule type" value="Genomic_DNA"/>
</dbReference>
<evidence type="ECO:0000256" key="1">
    <source>
        <dbReference type="SAM" id="Phobius"/>
    </source>
</evidence>
<keyword evidence="2" id="KW-0436">Ligase</keyword>
<dbReference type="InterPro" id="IPR051533">
    <property type="entry name" value="WaaL-like"/>
</dbReference>
<dbReference type="PANTHER" id="PTHR37422">
    <property type="entry name" value="TEICHURONIC ACID BIOSYNTHESIS PROTEIN TUAE"/>
    <property type="match status" value="1"/>
</dbReference>
<evidence type="ECO:0000313" key="3">
    <source>
        <dbReference type="Proteomes" id="UP001448858"/>
    </source>
</evidence>
<keyword evidence="1" id="KW-1133">Transmembrane helix</keyword>
<feature type="transmembrane region" description="Helical" evidence="1">
    <location>
        <begin position="199"/>
        <end position="218"/>
    </location>
</feature>
<feature type="transmembrane region" description="Helical" evidence="1">
    <location>
        <begin position="36"/>
        <end position="57"/>
    </location>
</feature>
<keyword evidence="1" id="KW-0472">Membrane</keyword>
<dbReference type="RefSeq" id="WP_342022303.1">
    <property type="nucleotide sequence ID" value="NZ_CP151657.1"/>
</dbReference>
<sequence length="425" mass="45871">MLSRQASEPGTEAGLSPVARQLPAWPLMVLLFGFPFWWAAGASPFAPILLAGVMAALMAVRGGIVLVPGILPWFAFLAWVAAAAVSLDSATSLLAYGQRAGNLLAVGVFMLYVINAASNLPARRILAGLLALWVTITVLGIAAIHFPDFRLNTPVGMLLPNFLTQNSLVYDLVFPPLAEVQQPWGSPEPFNRPSAPFPYANSWGVMFVVLTPVVFAAVCLARRRAAKAALLLGAVLSLWPALETSNRGMFVGLLAAVAYVLIRLFFQGRMGTVTAVAVVLVFAAAVLVRSGAVQEILDRQLYSDSTGGRLNLYRQTWQATLQHPLLGHATPRMEETIGVSLGTQGYLWMLMFSYGLVGLGLFLWFLISAVARTWQVTSMAGLWLHSVPVAALAIIPFYGFDVMQLTVVLLVVALLLRQRYLPVPG</sequence>